<sequence length="126" mass="14439">MPMPVKKIQAMEFGQVAALAATLAGIYYHNWHLVCLAAGCLLVTILAPRLLSPLAKLWSRISEILGVVNVHILLSIVFFLIVLPIGLWRRWRGRDSLLLRQFKKGRESVMVDVYKRYQPEDLKHTF</sequence>
<dbReference type="EMBL" id="FNRL01000026">
    <property type="protein sequence ID" value="SEA98410.1"/>
    <property type="molecule type" value="Genomic_DNA"/>
</dbReference>
<organism evidence="2 3">
    <name type="scientific">Chitinophaga terrae</name>
    <name type="common">ex Kim and Jung 2007</name>
    <dbReference type="NCBI Taxonomy" id="408074"/>
    <lineage>
        <taxon>Bacteria</taxon>
        <taxon>Pseudomonadati</taxon>
        <taxon>Bacteroidota</taxon>
        <taxon>Chitinophagia</taxon>
        <taxon>Chitinophagales</taxon>
        <taxon>Chitinophagaceae</taxon>
        <taxon>Chitinophaga</taxon>
    </lineage>
</organism>
<evidence type="ECO:0000313" key="2">
    <source>
        <dbReference type="EMBL" id="SEA98410.1"/>
    </source>
</evidence>
<name>A0A1H4FNL9_9BACT</name>
<dbReference type="InterPro" id="IPR045781">
    <property type="entry name" value="SxtJ"/>
</dbReference>
<reference evidence="3" key="1">
    <citation type="submission" date="2016-10" db="EMBL/GenBank/DDBJ databases">
        <authorList>
            <person name="Varghese N."/>
            <person name="Submissions S."/>
        </authorList>
    </citation>
    <scope>NUCLEOTIDE SEQUENCE [LARGE SCALE GENOMIC DNA]</scope>
    <source>
        <strain evidence="3">DSM 23920</strain>
    </source>
</reference>
<evidence type="ECO:0000313" key="3">
    <source>
        <dbReference type="Proteomes" id="UP000199656"/>
    </source>
</evidence>
<keyword evidence="1" id="KW-1133">Transmembrane helix</keyword>
<dbReference type="AlphaFoldDB" id="A0A1H4FNL9"/>
<accession>A0A1H4FNL9</accession>
<dbReference type="Proteomes" id="UP000199656">
    <property type="component" value="Unassembled WGS sequence"/>
</dbReference>
<feature type="transmembrane region" description="Helical" evidence="1">
    <location>
        <begin position="64"/>
        <end position="88"/>
    </location>
</feature>
<proteinExistence type="predicted"/>
<protein>
    <recommendedName>
        <fullName evidence="4">SxtJ</fullName>
    </recommendedName>
</protein>
<feature type="transmembrane region" description="Helical" evidence="1">
    <location>
        <begin position="31"/>
        <end position="52"/>
    </location>
</feature>
<keyword evidence="3" id="KW-1185">Reference proteome</keyword>
<gene>
    <name evidence="2" type="ORF">SAMN05660909_04538</name>
</gene>
<dbReference type="STRING" id="408074.SAMN05660909_04538"/>
<dbReference type="Pfam" id="PF19588">
    <property type="entry name" value="SxtJ"/>
    <property type="match status" value="1"/>
</dbReference>
<keyword evidence="1" id="KW-0472">Membrane</keyword>
<evidence type="ECO:0000256" key="1">
    <source>
        <dbReference type="SAM" id="Phobius"/>
    </source>
</evidence>
<evidence type="ECO:0008006" key="4">
    <source>
        <dbReference type="Google" id="ProtNLM"/>
    </source>
</evidence>
<keyword evidence="1" id="KW-0812">Transmembrane</keyword>